<evidence type="ECO:0000313" key="2">
    <source>
        <dbReference type="EMBL" id="ORY14510.1"/>
    </source>
</evidence>
<dbReference type="Gene3D" id="3.40.50.1820">
    <property type="entry name" value="alpha/beta hydrolase"/>
    <property type="match status" value="1"/>
</dbReference>
<dbReference type="InterPro" id="IPR029058">
    <property type="entry name" value="AB_hydrolase_fold"/>
</dbReference>
<protein>
    <recommendedName>
        <fullName evidence="4">Alpha/Beta hydrolase protein</fullName>
    </recommendedName>
</protein>
<gene>
    <name evidence="2" type="ORF">BCR34DRAFT_599063</name>
</gene>
<name>A0A1Y1ZWF6_9PLEO</name>
<dbReference type="STRING" id="1231657.A0A1Y1ZWF6"/>
<dbReference type="EMBL" id="MCFA01000032">
    <property type="protein sequence ID" value="ORY14510.1"/>
    <property type="molecule type" value="Genomic_DNA"/>
</dbReference>
<organism evidence="2 3">
    <name type="scientific">Clohesyomyces aquaticus</name>
    <dbReference type="NCBI Taxonomy" id="1231657"/>
    <lineage>
        <taxon>Eukaryota</taxon>
        <taxon>Fungi</taxon>
        <taxon>Dikarya</taxon>
        <taxon>Ascomycota</taxon>
        <taxon>Pezizomycotina</taxon>
        <taxon>Dothideomycetes</taxon>
        <taxon>Pleosporomycetidae</taxon>
        <taxon>Pleosporales</taxon>
        <taxon>Lindgomycetaceae</taxon>
        <taxon>Clohesyomyces</taxon>
    </lineage>
</organism>
<evidence type="ECO:0000313" key="3">
    <source>
        <dbReference type="Proteomes" id="UP000193144"/>
    </source>
</evidence>
<sequence length="283" mass="29768">MKLMAIISTLLAAASSALPTNSSSPEGSGTGPYRAVYTVGPAFANHTIFAPKFLSEINSTLPVIVWANGGCSTDITETAKFNLEIASWGFYVISSGVPGGLNATFPYTSPSTSVADMKASIDFAVANAGKKGYEKMDGSRIAAAGYSCGGIQAYAMVTDERVKILGIFNSGHLTDRGAQELMERHRIPTFWFLGGEKDIAGANGMRDYANMPAGIPAWAGNQNVGHGGTYKQPNGGVFGKAAQMYFRWLLKGDSVAATYFTGGGATADGWKVESKSMEKLVPV</sequence>
<keyword evidence="3" id="KW-1185">Reference proteome</keyword>
<evidence type="ECO:0008006" key="4">
    <source>
        <dbReference type="Google" id="ProtNLM"/>
    </source>
</evidence>
<keyword evidence="1" id="KW-0732">Signal</keyword>
<accession>A0A1Y1ZWF6</accession>
<evidence type="ECO:0000256" key="1">
    <source>
        <dbReference type="SAM" id="SignalP"/>
    </source>
</evidence>
<proteinExistence type="predicted"/>
<dbReference type="AlphaFoldDB" id="A0A1Y1ZWF6"/>
<dbReference type="Proteomes" id="UP000193144">
    <property type="component" value="Unassembled WGS sequence"/>
</dbReference>
<feature type="chain" id="PRO_5012260044" description="Alpha/Beta hydrolase protein" evidence="1">
    <location>
        <begin position="18"/>
        <end position="283"/>
    </location>
</feature>
<feature type="signal peptide" evidence="1">
    <location>
        <begin position="1"/>
        <end position="17"/>
    </location>
</feature>
<dbReference type="SUPFAM" id="SSF53474">
    <property type="entry name" value="alpha/beta-Hydrolases"/>
    <property type="match status" value="1"/>
</dbReference>
<dbReference type="OrthoDB" id="2141514at2759"/>
<reference evidence="2 3" key="1">
    <citation type="submission" date="2016-07" db="EMBL/GenBank/DDBJ databases">
        <title>Pervasive Adenine N6-methylation of Active Genes in Fungi.</title>
        <authorList>
            <consortium name="DOE Joint Genome Institute"/>
            <person name="Mondo S.J."/>
            <person name="Dannebaum R.O."/>
            <person name="Kuo R.C."/>
            <person name="Labutti K."/>
            <person name="Haridas S."/>
            <person name="Kuo A."/>
            <person name="Salamov A."/>
            <person name="Ahrendt S.R."/>
            <person name="Lipzen A."/>
            <person name="Sullivan W."/>
            <person name="Andreopoulos W.B."/>
            <person name="Clum A."/>
            <person name="Lindquist E."/>
            <person name="Daum C."/>
            <person name="Ramamoorthy G.K."/>
            <person name="Gryganskyi A."/>
            <person name="Culley D."/>
            <person name="Magnuson J.K."/>
            <person name="James T.Y."/>
            <person name="O'Malley M.A."/>
            <person name="Stajich J.E."/>
            <person name="Spatafora J.W."/>
            <person name="Visel A."/>
            <person name="Grigoriev I.V."/>
        </authorList>
    </citation>
    <scope>NUCLEOTIDE SEQUENCE [LARGE SCALE GENOMIC DNA]</scope>
    <source>
        <strain evidence="2 3">CBS 115471</strain>
    </source>
</reference>
<comment type="caution">
    <text evidence="2">The sequence shown here is derived from an EMBL/GenBank/DDBJ whole genome shotgun (WGS) entry which is preliminary data.</text>
</comment>